<keyword evidence="2" id="KW-1185">Reference proteome</keyword>
<accession>A0A0Q3U1L3</accession>
<gene>
    <name evidence="1" type="ORF">AAES_16855</name>
</gene>
<comment type="caution">
    <text evidence="1">The sequence shown here is derived from an EMBL/GenBank/DDBJ whole genome shotgun (WGS) entry which is preliminary data.</text>
</comment>
<proteinExistence type="predicted"/>
<evidence type="ECO:0000313" key="2">
    <source>
        <dbReference type="Proteomes" id="UP000051836"/>
    </source>
</evidence>
<name>A0A0Q3U1L3_AMAAE</name>
<dbReference type="Proteomes" id="UP000051836">
    <property type="component" value="Unassembled WGS sequence"/>
</dbReference>
<evidence type="ECO:0000313" key="1">
    <source>
        <dbReference type="EMBL" id="KQL59848.1"/>
    </source>
</evidence>
<dbReference type="EMBL" id="LMAW01000246">
    <property type="protein sequence ID" value="KQL59848.1"/>
    <property type="molecule type" value="Genomic_DNA"/>
</dbReference>
<dbReference type="AlphaFoldDB" id="A0A0Q3U1L3"/>
<reference evidence="1 2" key="1">
    <citation type="submission" date="2015-10" db="EMBL/GenBank/DDBJ databases">
        <authorList>
            <person name="Gilbert D.G."/>
        </authorList>
    </citation>
    <scope>NUCLEOTIDE SEQUENCE [LARGE SCALE GENOMIC DNA]</scope>
    <source>
        <strain evidence="1">FVVF132</strain>
    </source>
</reference>
<organism evidence="1 2">
    <name type="scientific">Amazona aestiva</name>
    <name type="common">Blue-fronted Amazon parrot</name>
    <dbReference type="NCBI Taxonomy" id="12930"/>
    <lineage>
        <taxon>Eukaryota</taxon>
        <taxon>Metazoa</taxon>
        <taxon>Chordata</taxon>
        <taxon>Craniata</taxon>
        <taxon>Vertebrata</taxon>
        <taxon>Euteleostomi</taxon>
        <taxon>Archelosauria</taxon>
        <taxon>Archosauria</taxon>
        <taxon>Dinosauria</taxon>
        <taxon>Saurischia</taxon>
        <taxon>Theropoda</taxon>
        <taxon>Coelurosauria</taxon>
        <taxon>Aves</taxon>
        <taxon>Neognathae</taxon>
        <taxon>Neoaves</taxon>
        <taxon>Telluraves</taxon>
        <taxon>Australaves</taxon>
        <taxon>Psittaciformes</taxon>
        <taxon>Psittacidae</taxon>
        <taxon>Amazona</taxon>
    </lineage>
</organism>
<protein>
    <submittedName>
        <fullName evidence="1">Uncharacterized protein</fullName>
    </submittedName>
</protein>
<sequence>MKTIFLTRALLILRKSLFSDHLKPAGEDILIALDNAETPEYINEESVHVHLTPGAAPEILTPDNSDADLDSPFDQVPVGLEKEPDLYPPDPHDKWAAVNGEARWVGDADVLCTFPVVYVLD</sequence>